<keyword evidence="4" id="KW-1185">Reference proteome</keyword>
<dbReference type="InterPro" id="IPR001041">
    <property type="entry name" value="2Fe-2S_ferredoxin-type"/>
</dbReference>
<dbReference type="RefSeq" id="WP_012386058.1">
    <property type="nucleotide sequence ID" value="NC_010581.1"/>
</dbReference>
<dbReference type="STRING" id="395963.Bind_3149"/>
<dbReference type="PROSITE" id="PS00197">
    <property type="entry name" value="2FE2S_FER_1"/>
    <property type="match status" value="1"/>
</dbReference>
<dbReference type="InterPro" id="IPR012675">
    <property type="entry name" value="Beta-grasp_dom_sf"/>
</dbReference>
<evidence type="ECO:0000256" key="1">
    <source>
        <dbReference type="SAM" id="MobiDB-lite"/>
    </source>
</evidence>
<reference evidence="3 4" key="2">
    <citation type="journal article" date="2010" name="J. Bacteriol.">
        <title>Complete genome sequence of Beijerinckia indica subsp. indica.</title>
        <authorList>
            <person name="Tamas I."/>
            <person name="Dedysh S.N."/>
            <person name="Liesack W."/>
            <person name="Stott M.B."/>
            <person name="Alam M."/>
            <person name="Murrell J.C."/>
            <person name="Dunfield P.F."/>
        </authorList>
    </citation>
    <scope>NUCLEOTIDE SEQUENCE [LARGE SCALE GENOMIC DNA]</scope>
    <source>
        <strain evidence="4">ATCC 9039 / DSM 1715 / NCIMB 8712</strain>
    </source>
</reference>
<dbReference type="HOGENOM" id="CLU_1967879_0_0_5"/>
<dbReference type="eggNOG" id="COG1018">
    <property type="taxonomic scope" value="Bacteria"/>
</dbReference>
<protein>
    <submittedName>
        <fullName evidence="3">Ferredoxin</fullName>
    </submittedName>
</protein>
<evidence type="ECO:0000259" key="2">
    <source>
        <dbReference type="PROSITE" id="PS51085"/>
    </source>
</evidence>
<organism evidence="3 4">
    <name type="scientific">Beijerinckia indica subsp. indica (strain ATCC 9039 / DSM 1715 / NCIMB 8712)</name>
    <dbReference type="NCBI Taxonomy" id="395963"/>
    <lineage>
        <taxon>Bacteria</taxon>
        <taxon>Pseudomonadati</taxon>
        <taxon>Pseudomonadota</taxon>
        <taxon>Alphaproteobacteria</taxon>
        <taxon>Hyphomicrobiales</taxon>
        <taxon>Beijerinckiaceae</taxon>
        <taxon>Beijerinckia</taxon>
    </lineage>
</organism>
<evidence type="ECO:0000313" key="3">
    <source>
        <dbReference type="EMBL" id="ACB96710.1"/>
    </source>
</evidence>
<dbReference type="AlphaFoldDB" id="B2ICB3"/>
<reference evidence="4" key="1">
    <citation type="submission" date="2008-03" db="EMBL/GenBank/DDBJ databases">
        <title>Complete sequence of chromosome of Beijerinckia indica subsp. indica ATCC 9039.</title>
        <authorList>
            <consortium name="US DOE Joint Genome Institute"/>
            <person name="Copeland A."/>
            <person name="Lucas S."/>
            <person name="Lapidus A."/>
            <person name="Glavina del Rio T."/>
            <person name="Dalin E."/>
            <person name="Tice H."/>
            <person name="Bruce D."/>
            <person name="Goodwin L."/>
            <person name="Pitluck S."/>
            <person name="LaButti K."/>
            <person name="Schmutz J."/>
            <person name="Larimer F."/>
            <person name="Land M."/>
            <person name="Hauser L."/>
            <person name="Kyrpides N."/>
            <person name="Mikhailova N."/>
            <person name="Dunfield P.F."/>
            <person name="Dedysh S.N."/>
            <person name="Liesack W."/>
            <person name="Saw J.H."/>
            <person name="Alam M."/>
            <person name="Chen Y."/>
            <person name="Murrell J.C."/>
            <person name="Richardson P."/>
        </authorList>
    </citation>
    <scope>NUCLEOTIDE SEQUENCE [LARGE SCALE GENOMIC DNA]</scope>
    <source>
        <strain evidence="4">ATCC 9039 / DSM 1715 / NCIMB 8712</strain>
    </source>
</reference>
<feature type="region of interest" description="Disordered" evidence="1">
    <location>
        <begin position="132"/>
        <end position="154"/>
    </location>
</feature>
<sequence>MADITFASPLLPKNKTVYGIAGDTHTLLAVARDHRIPVPFNCEDGDCGSCLIKVTVLDGKQPMGSTLSEKEKFTLAAHGKLSKEAKELAEIADIPPQYRLACQYIVRDEPILVEFSGEPGVEIDPARHKHERAALNDIETTGAEDREYAESVKA</sequence>
<dbReference type="InterPro" id="IPR036010">
    <property type="entry name" value="2Fe-2S_ferredoxin-like_sf"/>
</dbReference>
<dbReference type="CDD" id="cd00207">
    <property type="entry name" value="fer2"/>
    <property type="match status" value="1"/>
</dbReference>
<evidence type="ECO:0000313" key="4">
    <source>
        <dbReference type="Proteomes" id="UP000001695"/>
    </source>
</evidence>
<dbReference type="Proteomes" id="UP000001695">
    <property type="component" value="Chromosome"/>
</dbReference>
<accession>B2ICB3</accession>
<dbReference type="KEGG" id="bid:Bind_3149"/>
<feature type="compositionally biased region" description="Basic and acidic residues" evidence="1">
    <location>
        <begin position="143"/>
        <end position="154"/>
    </location>
</feature>
<dbReference type="EMBL" id="CP001016">
    <property type="protein sequence ID" value="ACB96710.1"/>
    <property type="molecule type" value="Genomic_DNA"/>
</dbReference>
<dbReference type="PROSITE" id="PS51085">
    <property type="entry name" value="2FE2S_FER_2"/>
    <property type="match status" value="1"/>
</dbReference>
<dbReference type="Pfam" id="PF00111">
    <property type="entry name" value="Fer2"/>
    <property type="match status" value="1"/>
</dbReference>
<proteinExistence type="predicted"/>
<dbReference type="Gene3D" id="3.10.20.30">
    <property type="match status" value="1"/>
</dbReference>
<dbReference type="OrthoDB" id="9793027at2"/>
<dbReference type="GO" id="GO:0051537">
    <property type="term" value="F:2 iron, 2 sulfur cluster binding"/>
    <property type="evidence" value="ECO:0007669"/>
    <property type="project" value="InterPro"/>
</dbReference>
<gene>
    <name evidence="3" type="ordered locus">Bind_3149</name>
</gene>
<name>B2ICB3_BEII9</name>
<dbReference type="SUPFAM" id="SSF54292">
    <property type="entry name" value="2Fe-2S ferredoxin-like"/>
    <property type="match status" value="1"/>
</dbReference>
<feature type="domain" description="2Fe-2S ferredoxin-type" evidence="2">
    <location>
        <begin position="2"/>
        <end position="119"/>
    </location>
</feature>
<dbReference type="InterPro" id="IPR006058">
    <property type="entry name" value="2Fe2S_fd_BS"/>
</dbReference>